<evidence type="ECO:0000313" key="2">
    <source>
        <dbReference type="EMBL" id="PYI67663.1"/>
    </source>
</evidence>
<feature type="transmembrane region" description="Helical" evidence="1">
    <location>
        <begin position="40"/>
        <end position="58"/>
    </location>
</feature>
<name>A0A2V5LCV7_9MICC</name>
<keyword evidence="1" id="KW-0812">Transmembrane</keyword>
<sequence length="68" mass="7290">MDGAKHAVELAPSCSKAKTAEAIPAQIETTVSWRAGFWELIDGSAGVLSLLMALTLVAKRRFNQSDET</sequence>
<evidence type="ECO:0000313" key="3">
    <source>
        <dbReference type="Proteomes" id="UP000247832"/>
    </source>
</evidence>
<dbReference type="RefSeq" id="WP_110500772.1">
    <property type="nucleotide sequence ID" value="NZ_QJVD01000008.1"/>
</dbReference>
<accession>A0A2V5LCV7</accession>
<protein>
    <submittedName>
        <fullName evidence="2">Uncharacterized protein</fullName>
    </submittedName>
</protein>
<dbReference type="Proteomes" id="UP000247832">
    <property type="component" value="Unassembled WGS sequence"/>
</dbReference>
<dbReference type="AlphaFoldDB" id="A0A2V5LCV7"/>
<dbReference type="EMBL" id="QJVD01000008">
    <property type="protein sequence ID" value="PYI67663.1"/>
    <property type="molecule type" value="Genomic_DNA"/>
</dbReference>
<keyword evidence="1" id="KW-0472">Membrane</keyword>
<keyword evidence="1" id="KW-1133">Transmembrane helix</keyword>
<reference evidence="2 3" key="1">
    <citation type="submission" date="2018-05" db="EMBL/GenBank/DDBJ databases">
        <title>Genetic diversity of glacier-inhabiting Cryobacterium bacteria in China and description of Cryobacterium mengkeensis sp. nov. and Arthrobacter glacialis sp. nov.</title>
        <authorList>
            <person name="Liu Q."/>
            <person name="Xin Y.-H."/>
        </authorList>
    </citation>
    <scope>NUCLEOTIDE SEQUENCE [LARGE SCALE GENOMIC DNA]</scope>
    <source>
        <strain evidence="2 3">LI2</strain>
    </source>
</reference>
<comment type="caution">
    <text evidence="2">The sequence shown here is derived from an EMBL/GenBank/DDBJ whole genome shotgun (WGS) entry which is preliminary data.</text>
</comment>
<keyword evidence="3" id="KW-1185">Reference proteome</keyword>
<evidence type="ECO:0000256" key="1">
    <source>
        <dbReference type="SAM" id="Phobius"/>
    </source>
</evidence>
<organism evidence="2 3">
    <name type="scientific">Arthrobacter livingstonensis</name>
    <dbReference type="NCBI Taxonomy" id="670078"/>
    <lineage>
        <taxon>Bacteria</taxon>
        <taxon>Bacillati</taxon>
        <taxon>Actinomycetota</taxon>
        <taxon>Actinomycetes</taxon>
        <taxon>Micrococcales</taxon>
        <taxon>Micrococcaceae</taxon>
        <taxon>Arthrobacter</taxon>
    </lineage>
</organism>
<proteinExistence type="predicted"/>
<gene>
    <name evidence="2" type="ORF">CVV68_09520</name>
</gene>